<proteinExistence type="predicted"/>
<dbReference type="AlphaFoldDB" id="A0AAP0KAV7"/>
<organism evidence="2 3">
    <name type="scientific">Stephania cephalantha</name>
    <dbReference type="NCBI Taxonomy" id="152367"/>
    <lineage>
        <taxon>Eukaryota</taxon>
        <taxon>Viridiplantae</taxon>
        <taxon>Streptophyta</taxon>
        <taxon>Embryophyta</taxon>
        <taxon>Tracheophyta</taxon>
        <taxon>Spermatophyta</taxon>
        <taxon>Magnoliopsida</taxon>
        <taxon>Ranunculales</taxon>
        <taxon>Menispermaceae</taxon>
        <taxon>Menispermoideae</taxon>
        <taxon>Cissampelideae</taxon>
        <taxon>Stephania</taxon>
    </lineage>
</organism>
<accession>A0AAP0KAV7</accession>
<protein>
    <submittedName>
        <fullName evidence="2">Uncharacterized protein</fullName>
    </submittedName>
</protein>
<evidence type="ECO:0000256" key="1">
    <source>
        <dbReference type="SAM" id="MobiDB-lite"/>
    </source>
</evidence>
<dbReference type="EMBL" id="JBBNAG010000003">
    <property type="protein sequence ID" value="KAK9149221.1"/>
    <property type="molecule type" value="Genomic_DNA"/>
</dbReference>
<feature type="region of interest" description="Disordered" evidence="1">
    <location>
        <begin position="1"/>
        <end position="72"/>
    </location>
</feature>
<evidence type="ECO:0000313" key="2">
    <source>
        <dbReference type="EMBL" id="KAK9149221.1"/>
    </source>
</evidence>
<keyword evidence="3" id="KW-1185">Reference proteome</keyword>
<sequence length="125" mass="13979">MDKQHGSRSSGGRGSKQCAMAEANARRRQQKRANCGRVQRRAQRSALSSGSAAHAAWRCEKRSGGSGGRRRPTYAWMARCRPSDARFRRRDGVVKDENRSQMLVNFEMISSSPNLSSYRALVMTS</sequence>
<reference evidence="2 3" key="1">
    <citation type="submission" date="2024-01" db="EMBL/GenBank/DDBJ databases">
        <title>Genome assemblies of Stephania.</title>
        <authorList>
            <person name="Yang L."/>
        </authorList>
    </citation>
    <scope>NUCLEOTIDE SEQUENCE [LARGE SCALE GENOMIC DNA]</scope>
    <source>
        <strain evidence="2">JXDWG</strain>
        <tissue evidence="2">Leaf</tissue>
    </source>
</reference>
<name>A0AAP0KAV7_9MAGN</name>
<feature type="compositionally biased region" description="Low complexity" evidence="1">
    <location>
        <begin position="45"/>
        <end position="56"/>
    </location>
</feature>
<comment type="caution">
    <text evidence="2">The sequence shown here is derived from an EMBL/GenBank/DDBJ whole genome shotgun (WGS) entry which is preliminary data.</text>
</comment>
<gene>
    <name evidence="2" type="ORF">Scep_007978</name>
</gene>
<dbReference type="Proteomes" id="UP001419268">
    <property type="component" value="Unassembled WGS sequence"/>
</dbReference>
<evidence type="ECO:0000313" key="3">
    <source>
        <dbReference type="Proteomes" id="UP001419268"/>
    </source>
</evidence>